<dbReference type="PANTHER" id="PTHR30472:SF25">
    <property type="entry name" value="ABC TRANSPORTER PERMEASE PROTEIN MJ0876-RELATED"/>
    <property type="match status" value="1"/>
</dbReference>
<keyword evidence="3" id="KW-0813">Transport</keyword>
<dbReference type="EMBL" id="JACNLK010000007">
    <property type="protein sequence ID" value="MBC8207620.1"/>
    <property type="molecule type" value="Genomic_DNA"/>
</dbReference>
<feature type="transmembrane region" description="Helical" evidence="8">
    <location>
        <begin position="248"/>
        <end position="274"/>
    </location>
</feature>
<feature type="transmembrane region" description="Helical" evidence="8">
    <location>
        <begin position="221"/>
        <end position="242"/>
    </location>
</feature>
<feature type="transmembrane region" description="Helical" evidence="8">
    <location>
        <begin position="122"/>
        <end position="140"/>
    </location>
</feature>
<sequence length="333" mass="34507">MVSARFGLGGRLFLLCTVLLFVLAAVVLLGLGAGSSGVDLREAWIALVGQGESIEQTIVRRIRLPRVILAGAVGATLALGGLVFQALLRNPLAEPYILGVSGGAAVGAICGMFLGLAPFPGVSLAAFGGSMVVLSLIILVAGGQVSFRQDSLLLGGVMMNAFCGAIIMFLLAISQSTQAQKVLFWLMGDLSMITADRLPLLLSVLPCFIIILALARPMNLLLLGAESASVLGINVRLISLLLLATTSFMVSIVVSLSGLVGFVGLVIPHIFRLILGSDHRLLIPACLLGGASYLIGCDLLARLLSVGGELPVGIITALIGAPLFVFLLWRSGP</sequence>
<dbReference type="GO" id="GO:0022857">
    <property type="term" value="F:transmembrane transporter activity"/>
    <property type="evidence" value="ECO:0007669"/>
    <property type="project" value="InterPro"/>
</dbReference>
<dbReference type="Pfam" id="PF01032">
    <property type="entry name" value="FecCD"/>
    <property type="match status" value="1"/>
</dbReference>
<accession>A0A8J6NA25</accession>
<evidence type="ECO:0000313" key="10">
    <source>
        <dbReference type="Proteomes" id="UP000599024"/>
    </source>
</evidence>
<dbReference type="PANTHER" id="PTHR30472">
    <property type="entry name" value="FERRIC ENTEROBACTIN TRANSPORT SYSTEM PERMEASE PROTEIN"/>
    <property type="match status" value="1"/>
</dbReference>
<name>A0A8J6NA25_9BACT</name>
<evidence type="ECO:0000256" key="1">
    <source>
        <dbReference type="ARBA" id="ARBA00004651"/>
    </source>
</evidence>
<gene>
    <name evidence="9" type="ORF">H8E79_00415</name>
</gene>
<dbReference type="InterPro" id="IPR037294">
    <property type="entry name" value="ABC_BtuC-like"/>
</dbReference>
<keyword evidence="5 8" id="KW-0812">Transmembrane</keyword>
<feature type="transmembrane region" description="Helical" evidence="8">
    <location>
        <begin position="12"/>
        <end position="33"/>
    </location>
</feature>
<evidence type="ECO:0000256" key="8">
    <source>
        <dbReference type="SAM" id="Phobius"/>
    </source>
</evidence>
<protein>
    <submittedName>
        <fullName evidence="9">Iron ABC transporter permease</fullName>
    </submittedName>
</protein>
<feature type="transmembrane region" description="Helical" evidence="8">
    <location>
        <begin position="193"/>
        <end position="214"/>
    </location>
</feature>
<dbReference type="AlphaFoldDB" id="A0A8J6NA25"/>
<comment type="caution">
    <text evidence="9">The sequence shown here is derived from an EMBL/GenBank/DDBJ whole genome shotgun (WGS) entry which is preliminary data.</text>
</comment>
<evidence type="ECO:0000256" key="6">
    <source>
        <dbReference type="ARBA" id="ARBA00022989"/>
    </source>
</evidence>
<comment type="similarity">
    <text evidence="2">Belongs to the binding-protein-dependent transport system permease family. FecCD subfamily.</text>
</comment>
<feature type="transmembrane region" description="Helical" evidence="8">
    <location>
        <begin position="310"/>
        <end position="329"/>
    </location>
</feature>
<proteinExistence type="inferred from homology"/>
<dbReference type="SUPFAM" id="SSF81345">
    <property type="entry name" value="ABC transporter involved in vitamin B12 uptake, BtuC"/>
    <property type="match status" value="1"/>
</dbReference>
<feature type="transmembrane region" description="Helical" evidence="8">
    <location>
        <begin position="281"/>
        <end position="304"/>
    </location>
</feature>
<comment type="subcellular location">
    <subcellularLocation>
        <location evidence="1">Cell membrane</location>
        <topology evidence="1">Multi-pass membrane protein</topology>
    </subcellularLocation>
</comment>
<evidence type="ECO:0000256" key="7">
    <source>
        <dbReference type="ARBA" id="ARBA00023136"/>
    </source>
</evidence>
<dbReference type="CDD" id="cd06550">
    <property type="entry name" value="TM_ABC_iron-siderophores_like"/>
    <property type="match status" value="1"/>
</dbReference>
<feature type="transmembrane region" description="Helical" evidence="8">
    <location>
        <begin position="95"/>
        <end position="116"/>
    </location>
</feature>
<evidence type="ECO:0000256" key="4">
    <source>
        <dbReference type="ARBA" id="ARBA00022475"/>
    </source>
</evidence>
<feature type="transmembrane region" description="Helical" evidence="8">
    <location>
        <begin position="67"/>
        <end position="88"/>
    </location>
</feature>
<dbReference type="Proteomes" id="UP000599024">
    <property type="component" value="Unassembled WGS sequence"/>
</dbReference>
<dbReference type="InterPro" id="IPR000522">
    <property type="entry name" value="ABC_transptr_permease_BtuC"/>
</dbReference>
<feature type="transmembrane region" description="Helical" evidence="8">
    <location>
        <begin position="152"/>
        <end position="173"/>
    </location>
</feature>
<organism evidence="9 10">
    <name type="scientific">Candidatus Desulfatifera sulfidica</name>
    <dbReference type="NCBI Taxonomy" id="2841691"/>
    <lineage>
        <taxon>Bacteria</taxon>
        <taxon>Pseudomonadati</taxon>
        <taxon>Thermodesulfobacteriota</taxon>
        <taxon>Desulfobulbia</taxon>
        <taxon>Desulfobulbales</taxon>
        <taxon>Desulfobulbaceae</taxon>
        <taxon>Candidatus Desulfatifera</taxon>
    </lineage>
</organism>
<evidence type="ECO:0000256" key="5">
    <source>
        <dbReference type="ARBA" id="ARBA00022692"/>
    </source>
</evidence>
<keyword evidence="4" id="KW-1003">Cell membrane</keyword>
<evidence type="ECO:0000313" key="9">
    <source>
        <dbReference type="EMBL" id="MBC8207620.1"/>
    </source>
</evidence>
<keyword evidence="7 8" id="KW-0472">Membrane</keyword>
<dbReference type="FunFam" id="1.10.3470.10:FF:000001">
    <property type="entry name" value="Vitamin B12 ABC transporter permease BtuC"/>
    <property type="match status" value="1"/>
</dbReference>
<keyword evidence="6 8" id="KW-1133">Transmembrane helix</keyword>
<dbReference type="GO" id="GO:0005886">
    <property type="term" value="C:plasma membrane"/>
    <property type="evidence" value="ECO:0007669"/>
    <property type="project" value="UniProtKB-SubCell"/>
</dbReference>
<dbReference type="Gene3D" id="1.10.3470.10">
    <property type="entry name" value="ABC transporter involved in vitamin B12 uptake, BtuC"/>
    <property type="match status" value="1"/>
</dbReference>
<reference evidence="9 10" key="1">
    <citation type="submission" date="2020-08" db="EMBL/GenBank/DDBJ databases">
        <title>Bridging the membrane lipid divide: bacteria of the FCB group superphylum have the potential to synthesize archaeal ether lipids.</title>
        <authorList>
            <person name="Villanueva L."/>
            <person name="Von Meijenfeldt F.A.B."/>
            <person name="Westbye A.B."/>
            <person name="Yadav S."/>
            <person name="Hopmans E.C."/>
            <person name="Dutilh B.E."/>
            <person name="Sinninghe Damste J.S."/>
        </authorList>
    </citation>
    <scope>NUCLEOTIDE SEQUENCE [LARGE SCALE GENOMIC DNA]</scope>
    <source>
        <strain evidence="9">NIOZ-UU81</strain>
    </source>
</reference>
<evidence type="ECO:0000256" key="3">
    <source>
        <dbReference type="ARBA" id="ARBA00022448"/>
    </source>
</evidence>
<evidence type="ECO:0000256" key="2">
    <source>
        <dbReference type="ARBA" id="ARBA00007935"/>
    </source>
</evidence>